<sequence>TNDPSETNEHGVQCGVCANRFGARGEPAVAVSSYVQGCEIASCMYQGELYNLENNECVRICPLKEEEDETGTRVWDPMREKCVTTCNDGYIPWP</sequence>
<dbReference type="EMBL" id="JADINC010000056">
    <property type="protein sequence ID" value="MBO8425532.1"/>
    <property type="molecule type" value="Genomic_DNA"/>
</dbReference>
<comment type="caution">
    <text evidence="1">The sequence shown here is derived from an EMBL/GenBank/DDBJ whole genome shotgun (WGS) entry which is preliminary data.</text>
</comment>
<feature type="non-terminal residue" evidence="1">
    <location>
        <position position="1"/>
    </location>
</feature>
<organism evidence="1 2">
    <name type="scientific">Candidatus Enterousia avistercoris</name>
    <dbReference type="NCBI Taxonomy" id="2840788"/>
    <lineage>
        <taxon>Bacteria</taxon>
        <taxon>Pseudomonadati</taxon>
        <taxon>Pseudomonadota</taxon>
        <taxon>Alphaproteobacteria</taxon>
        <taxon>Candidatus Enterousia</taxon>
    </lineage>
</organism>
<reference evidence="1" key="2">
    <citation type="journal article" date="2021" name="PeerJ">
        <title>Extensive microbial diversity within the chicken gut microbiome revealed by metagenomics and culture.</title>
        <authorList>
            <person name="Gilroy R."/>
            <person name="Ravi A."/>
            <person name="Getino M."/>
            <person name="Pursley I."/>
            <person name="Horton D.L."/>
            <person name="Alikhan N.F."/>
            <person name="Baker D."/>
            <person name="Gharbi K."/>
            <person name="Hall N."/>
            <person name="Watson M."/>
            <person name="Adriaenssens E.M."/>
            <person name="Foster-Nyarko E."/>
            <person name="Jarju S."/>
            <person name="Secka A."/>
            <person name="Antonio M."/>
            <person name="Oren A."/>
            <person name="Chaudhuri R.R."/>
            <person name="La Ragione R."/>
            <person name="Hildebrand F."/>
            <person name="Pallen M.J."/>
        </authorList>
    </citation>
    <scope>NUCLEOTIDE SEQUENCE</scope>
    <source>
        <strain evidence="1">8207</strain>
    </source>
</reference>
<reference evidence="1" key="1">
    <citation type="submission" date="2020-10" db="EMBL/GenBank/DDBJ databases">
        <authorList>
            <person name="Gilroy R."/>
        </authorList>
    </citation>
    <scope>NUCLEOTIDE SEQUENCE</scope>
    <source>
        <strain evidence="1">8207</strain>
    </source>
</reference>
<evidence type="ECO:0000313" key="1">
    <source>
        <dbReference type="EMBL" id="MBO8425532.1"/>
    </source>
</evidence>
<accession>A0A9D9DF05</accession>
<dbReference type="AlphaFoldDB" id="A0A9D9DF05"/>
<name>A0A9D9DF05_9PROT</name>
<proteinExistence type="predicted"/>
<gene>
    <name evidence="1" type="ORF">IAC69_03585</name>
</gene>
<evidence type="ECO:0000313" key="2">
    <source>
        <dbReference type="Proteomes" id="UP000823630"/>
    </source>
</evidence>
<protein>
    <submittedName>
        <fullName evidence="1">Uncharacterized protein</fullName>
    </submittedName>
</protein>
<dbReference type="Proteomes" id="UP000823630">
    <property type="component" value="Unassembled WGS sequence"/>
</dbReference>